<dbReference type="AlphaFoldDB" id="A0A2N5XXL9"/>
<proteinExistence type="predicted"/>
<reference evidence="2 3" key="1">
    <citation type="submission" date="2018-01" db="EMBL/GenBank/DDBJ databases">
        <title>The draft genome sequence of Cohaesibacter sp. H1304.</title>
        <authorList>
            <person name="Wang N.-N."/>
            <person name="Du Z.-J."/>
        </authorList>
    </citation>
    <scope>NUCLEOTIDE SEQUENCE [LARGE SCALE GENOMIC DNA]</scope>
    <source>
        <strain evidence="2 3">H1304</strain>
    </source>
</reference>
<evidence type="ECO:0000313" key="3">
    <source>
        <dbReference type="Proteomes" id="UP000234881"/>
    </source>
</evidence>
<accession>A0A2N5XXL9</accession>
<comment type="caution">
    <text evidence="2">The sequence shown here is derived from an EMBL/GenBank/DDBJ whole genome shotgun (WGS) entry which is preliminary data.</text>
</comment>
<name>A0A2N5XXL9_9HYPH</name>
<evidence type="ECO:0000256" key="1">
    <source>
        <dbReference type="SAM" id="Phobius"/>
    </source>
</evidence>
<gene>
    <name evidence="2" type="ORF">C0081_02845</name>
</gene>
<protein>
    <submittedName>
        <fullName evidence="2">Uncharacterized protein</fullName>
    </submittedName>
</protein>
<feature type="transmembrane region" description="Helical" evidence="1">
    <location>
        <begin position="43"/>
        <end position="68"/>
    </location>
</feature>
<dbReference type="EMBL" id="PKUQ01000001">
    <property type="protein sequence ID" value="PLW79178.1"/>
    <property type="molecule type" value="Genomic_DNA"/>
</dbReference>
<keyword evidence="3" id="KW-1185">Reference proteome</keyword>
<sequence>MARYTAAILLSMLNTFFFIQEGISINAGQFFVIDGPNGGRVEYFNIAVLATACLLVSLASILMVFHIAKIIIGFLRREKNG</sequence>
<keyword evidence="1" id="KW-1133">Transmembrane helix</keyword>
<keyword evidence="1" id="KW-0812">Transmembrane</keyword>
<evidence type="ECO:0000313" key="2">
    <source>
        <dbReference type="EMBL" id="PLW79178.1"/>
    </source>
</evidence>
<feature type="transmembrane region" description="Helical" evidence="1">
    <location>
        <begin position="7"/>
        <end position="31"/>
    </location>
</feature>
<dbReference type="RefSeq" id="WP_101532260.1">
    <property type="nucleotide sequence ID" value="NZ_PKUQ01000001.1"/>
</dbReference>
<dbReference type="Proteomes" id="UP000234881">
    <property type="component" value="Unassembled WGS sequence"/>
</dbReference>
<keyword evidence="1" id="KW-0472">Membrane</keyword>
<organism evidence="2 3">
    <name type="scientific">Cohaesibacter celericrescens</name>
    <dbReference type="NCBI Taxonomy" id="2067669"/>
    <lineage>
        <taxon>Bacteria</taxon>
        <taxon>Pseudomonadati</taxon>
        <taxon>Pseudomonadota</taxon>
        <taxon>Alphaproteobacteria</taxon>
        <taxon>Hyphomicrobiales</taxon>
        <taxon>Cohaesibacteraceae</taxon>
    </lineage>
</organism>